<keyword evidence="3" id="KW-1185">Reference proteome</keyword>
<gene>
    <name evidence="2" type="ORF">D3870_04385</name>
</gene>
<organism evidence="2 3">
    <name type="scientific">Noviherbaspirillum cavernae</name>
    <dbReference type="NCBI Taxonomy" id="2320862"/>
    <lineage>
        <taxon>Bacteria</taxon>
        <taxon>Pseudomonadati</taxon>
        <taxon>Pseudomonadota</taxon>
        <taxon>Betaproteobacteria</taxon>
        <taxon>Burkholderiales</taxon>
        <taxon>Oxalobacteraceae</taxon>
        <taxon>Noviherbaspirillum</taxon>
    </lineage>
</organism>
<reference evidence="2 3" key="1">
    <citation type="submission" date="2018-09" db="EMBL/GenBank/DDBJ databases">
        <authorList>
            <person name="Zhu H."/>
        </authorList>
    </citation>
    <scope>NUCLEOTIDE SEQUENCE [LARGE SCALE GENOMIC DNA]</scope>
    <source>
        <strain evidence="2 3">K2R10-39</strain>
    </source>
</reference>
<accession>A0A418WYL8</accession>
<evidence type="ECO:0000313" key="2">
    <source>
        <dbReference type="EMBL" id="RJG05358.1"/>
    </source>
</evidence>
<dbReference type="OrthoDB" id="2512601at2"/>
<feature type="domain" description="CD-NTase associated protein 4-like DNA endonuclease" evidence="1">
    <location>
        <begin position="29"/>
        <end position="137"/>
    </location>
</feature>
<comment type="caution">
    <text evidence="2">The sequence shown here is derived from an EMBL/GenBank/DDBJ whole genome shotgun (WGS) entry which is preliminary data.</text>
</comment>
<proteinExistence type="predicted"/>
<dbReference type="EMBL" id="QYUN01000002">
    <property type="protein sequence ID" value="RJG05358.1"/>
    <property type="molecule type" value="Genomic_DNA"/>
</dbReference>
<name>A0A418WYL8_9BURK</name>
<evidence type="ECO:0000313" key="3">
    <source>
        <dbReference type="Proteomes" id="UP000285190"/>
    </source>
</evidence>
<dbReference type="RefSeq" id="WP_119736985.1">
    <property type="nucleotide sequence ID" value="NZ_QYUN01000002.1"/>
</dbReference>
<dbReference type="InterPro" id="IPR025382">
    <property type="entry name" value="Cap4-like_endonuclease_dom"/>
</dbReference>
<sequence length="432" mass="48212">MGRRLHKALSADILVDIPLRDATPTNDMGDDVQRAFRYQNAYGVILLAAAASGTANYRAIWCEHHEDLLGERNDDLFDAYQVKTKAPHTGLWKSSDEQFIKSLRRFCELERKHGPKVNKYCFVSNCPVYIPTKAAKKEDAIQSSPVKFIDAVQSASTESSITMPHQTTFGKLKKSFGGDGVLLFQVLKRTYFILGPSLNDYEDVVLTRYVAVIPKCSGLNIESLAGIRDELIQKVWEASSSASSGPEKHLSPVGADGKTPFELRSKRVSLEDVEFITSERSHHVFRYSPDSLEVSYSDAKSKMGVLRRKMEVGGIGLHFDYVETKAIAALERLFEQANVRPEQSLETLGHLEKVVLSECHEANIEVATQPENERGIKMLGNVVTRFRTLAKEELHKVDGQPYEVLVGLAGLLSGECKVWWGIPLPKETPDES</sequence>
<dbReference type="Proteomes" id="UP000285190">
    <property type="component" value="Unassembled WGS sequence"/>
</dbReference>
<evidence type="ECO:0000259" key="1">
    <source>
        <dbReference type="Pfam" id="PF14130"/>
    </source>
</evidence>
<protein>
    <submittedName>
        <fullName evidence="2">DUF4297 domain-containing protein</fullName>
    </submittedName>
</protein>
<dbReference type="GO" id="GO:0004518">
    <property type="term" value="F:nuclease activity"/>
    <property type="evidence" value="ECO:0007669"/>
    <property type="project" value="InterPro"/>
</dbReference>
<dbReference type="AlphaFoldDB" id="A0A418WYL8"/>
<dbReference type="Pfam" id="PF14130">
    <property type="entry name" value="Cap4_nuclease"/>
    <property type="match status" value="1"/>
</dbReference>